<dbReference type="VEuPathDB" id="TriTrypDB:LtaPh_2600400"/>
<dbReference type="InterPro" id="IPR049315">
    <property type="entry name" value="GDC-P_N"/>
</dbReference>
<feature type="domain" description="Glycine dehydrogenase C-terminal" evidence="9">
    <location>
        <begin position="795"/>
        <end position="915"/>
    </location>
</feature>
<evidence type="ECO:0000259" key="8">
    <source>
        <dbReference type="Pfam" id="PF02347"/>
    </source>
</evidence>
<evidence type="ECO:0000313" key="10">
    <source>
        <dbReference type="EMBL" id="GET89359.1"/>
    </source>
</evidence>
<dbReference type="InterPro" id="IPR015421">
    <property type="entry name" value="PyrdxlP-dep_Trfase_major"/>
</dbReference>
<dbReference type="NCBIfam" id="TIGR00461">
    <property type="entry name" value="gcvP"/>
    <property type="match status" value="1"/>
</dbReference>
<evidence type="ECO:0000256" key="6">
    <source>
        <dbReference type="PIRSR" id="PIRSR603437-50"/>
    </source>
</evidence>
<dbReference type="Gene3D" id="3.90.1150.10">
    <property type="entry name" value="Aspartate Aminotransferase, domain 1"/>
    <property type="match status" value="2"/>
</dbReference>
<dbReference type="Gene3D" id="3.40.640.10">
    <property type="entry name" value="Type I PLP-dependent aspartate aminotransferase-like (Major domain)"/>
    <property type="match status" value="2"/>
</dbReference>
<dbReference type="SUPFAM" id="SSF53383">
    <property type="entry name" value="PLP-dependent transferases"/>
    <property type="match status" value="2"/>
</dbReference>
<dbReference type="Pfam" id="PF02347">
    <property type="entry name" value="GDC-P"/>
    <property type="match status" value="2"/>
</dbReference>
<comment type="cofactor">
    <cofactor evidence="1 6 7">
        <name>pyridoxal 5'-phosphate</name>
        <dbReference type="ChEBI" id="CHEBI:597326"/>
    </cofactor>
</comment>
<gene>
    <name evidence="10" type="ORF">LtaPh_2600400</name>
</gene>
<comment type="function">
    <text evidence="7">The glycine cleavage system catalyzes the degradation of glycine.</text>
</comment>
<organism evidence="10 11">
    <name type="scientific">Leishmania tarentolae</name>
    <name type="common">Sauroleishmania tarentolae</name>
    <dbReference type="NCBI Taxonomy" id="5689"/>
    <lineage>
        <taxon>Eukaryota</taxon>
        <taxon>Discoba</taxon>
        <taxon>Euglenozoa</taxon>
        <taxon>Kinetoplastea</taxon>
        <taxon>Metakinetoplastina</taxon>
        <taxon>Trypanosomatida</taxon>
        <taxon>Trypanosomatidae</taxon>
        <taxon>Leishmaniinae</taxon>
        <taxon>Leishmania</taxon>
        <taxon>lizard Leishmania</taxon>
    </lineage>
</organism>
<comment type="similarity">
    <text evidence="2 7">Belongs to the GcvP family.</text>
</comment>
<proteinExistence type="inferred from homology"/>
<dbReference type="InterPro" id="IPR015422">
    <property type="entry name" value="PyrdxlP-dep_Trfase_small"/>
</dbReference>
<evidence type="ECO:0000256" key="3">
    <source>
        <dbReference type="ARBA" id="ARBA00022898"/>
    </source>
</evidence>
<dbReference type="GO" id="GO:0016594">
    <property type="term" value="F:glycine binding"/>
    <property type="evidence" value="ECO:0007669"/>
    <property type="project" value="TreeGrafter"/>
</dbReference>
<feature type="modified residue" description="N6-(pyridoxal phosphate)lysine" evidence="6">
    <location>
        <position position="721"/>
    </location>
</feature>
<evidence type="ECO:0000256" key="2">
    <source>
        <dbReference type="ARBA" id="ARBA00010756"/>
    </source>
</evidence>
<evidence type="ECO:0000256" key="7">
    <source>
        <dbReference type="RuleBase" id="RU364056"/>
    </source>
</evidence>
<dbReference type="EC" id="1.4.4.2" evidence="7"/>
<dbReference type="AlphaFoldDB" id="A0A640KPH3"/>
<dbReference type="GO" id="GO:0030170">
    <property type="term" value="F:pyridoxal phosphate binding"/>
    <property type="evidence" value="ECO:0007669"/>
    <property type="project" value="TreeGrafter"/>
</dbReference>
<evidence type="ECO:0000256" key="5">
    <source>
        <dbReference type="ARBA" id="ARBA00049026"/>
    </source>
</evidence>
<dbReference type="InterPro" id="IPR003437">
    <property type="entry name" value="GcvP"/>
</dbReference>
<dbReference type="Pfam" id="PF21478">
    <property type="entry name" value="GcvP2_C"/>
    <property type="match status" value="1"/>
</dbReference>
<sequence length="973" mass="107050">MLRRLLCVRGLRAPACVVRHTSTDAYLNRHIGPTRKETAEMLKTLGKESVAELMTTALPSDILRTPLNKFKALSETETLSWLKSLGAQNKLVKSMIGQGYYECIVPSAIMRNVLENPLWYTPYTPYQSEISQVRLESLLNFQTMVTDLTKMDLSNASLLDEATAAAECMHLSLNYHRHKRKRFFVSKDAFESSIQMIRTRAQPVGAEVIVGDVQSVDLDDAELGGIFVQTPDAKGELHDFTTLFARAKKKGVVCCAGVDLLASCLVKPVGEMGADVAIGSAQRFGTPIGYGGPHAAFMAITDNFKRLTPGRIVGISKDMAGDAAIRMAFQTREQHIKRERATSNICTAQALLANMNAFYAIYHGPDGLKELARDIHQKAKVLAVGMESLGFSPMNTTYFDTLSFSMGAGPITAADYAERCLERGINIFCDTRMNQVSVSLDEATTENHIAALLQAAGMPTPKIEALTRVADAISVVPEALQRKSKFMQSAVFNSHQSETELMRYIQRLQRKDYGLTHGMIPLGSCTMKLNSAAAMQALSWPEFNALHPYCPEEQARGYHTLLLDLKQKLCDITGMAACSLQPNSGAQGEYAGLRIIRAYHESRGESHRDVCFIPISAHGTNPASAVMAGLNVVTVKCLDDGRVDMEDLEAKCVKHAKDLACLMITYPSTYGLYDKDIRKITSMVHEHGGQCYIDGANLNALVGYTSPGFIGGDVCHINMHKTFSIPHGGGGPGLGPITVRQHLAPFLPNSTYGPPVGGAQAFGQVSQAGYGSASISTISYALIMMLGSEGLKTCTEYAVLNANYLKKRLEEHYPICFLGRGEVCAHEFILDIRPFKKTAHINAEDVAKRLMDYGFHAPTLAFPVAGTLMIEPTESESKRELDRFADALISIRREIAAVERGDQLKDNNVLTNSPHTAKCVTADEWNRPYSRQLAAYPTRHQYHEKFWPTVARVDNTYGDRNLMCSCVPLEFYN</sequence>
<reference evidence="10" key="1">
    <citation type="submission" date="2019-11" db="EMBL/GenBank/DDBJ databases">
        <title>Leishmania tarentolae CDS.</title>
        <authorList>
            <person name="Goto Y."/>
            <person name="Yamagishi J."/>
        </authorList>
    </citation>
    <scope>NUCLEOTIDE SEQUENCE [LARGE SCALE GENOMIC DNA]</scope>
    <source>
        <strain evidence="10">Parrot Tar II</strain>
    </source>
</reference>
<dbReference type="NCBIfam" id="NF003346">
    <property type="entry name" value="PRK04366.1"/>
    <property type="match status" value="1"/>
</dbReference>
<accession>A0A640KPH3</accession>
<dbReference type="GO" id="GO:0005739">
    <property type="term" value="C:mitochondrion"/>
    <property type="evidence" value="ECO:0007669"/>
    <property type="project" value="UniProtKB-SubCell"/>
</dbReference>
<dbReference type="Proteomes" id="UP000419144">
    <property type="component" value="Unassembled WGS sequence"/>
</dbReference>
<keyword evidence="11" id="KW-1185">Reference proteome</keyword>
<keyword evidence="7" id="KW-0496">Mitochondrion</keyword>
<dbReference type="GO" id="GO:0019464">
    <property type="term" value="P:glycine decarboxylation via glycine cleavage system"/>
    <property type="evidence" value="ECO:0007669"/>
    <property type="project" value="TreeGrafter"/>
</dbReference>
<dbReference type="InterPro" id="IPR049316">
    <property type="entry name" value="GDC-P_C"/>
</dbReference>
<keyword evidence="4 7" id="KW-0560">Oxidoreductase</keyword>
<keyword evidence="3 6" id="KW-0663">Pyridoxal phosphate</keyword>
<dbReference type="InterPro" id="IPR020581">
    <property type="entry name" value="GDC_P"/>
</dbReference>
<feature type="domain" description="Glycine cleavage system P-protein N-terminal" evidence="8">
    <location>
        <begin position="28"/>
        <end position="454"/>
    </location>
</feature>
<evidence type="ECO:0000256" key="1">
    <source>
        <dbReference type="ARBA" id="ARBA00001933"/>
    </source>
</evidence>
<comment type="subcellular location">
    <subcellularLocation>
        <location evidence="7">Mitochondrion</location>
    </subcellularLocation>
</comment>
<dbReference type="FunFam" id="3.90.1150.10:FF:000007">
    <property type="entry name" value="Glycine dehydrogenase (decarboxylating), mitochondrial"/>
    <property type="match status" value="1"/>
</dbReference>
<dbReference type="PANTHER" id="PTHR11773:SF1">
    <property type="entry name" value="GLYCINE DEHYDROGENASE (DECARBOXYLATING), MITOCHONDRIAL"/>
    <property type="match status" value="1"/>
</dbReference>
<evidence type="ECO:0000256" key="4">
    <source>
        <dbReference type="ARBA" id="ARBA00023002"/>
    </source>
</evidence>
<feature type="domain" description="Glycine cleavage system P-protein N-terminal" evidence="8">
    <location>
        <begin position="474"/>
        <end position="748"/>
    </location>
</feature>
<protein>
    <recommendedName>
        <fullName evidence="7">Glycine cleavage system P protein</fullName>
        <ecNumber evidence="7">1.4.4.2</ecNumber>
    </recommendedName>
</protein>
<comment type="caution">
    <text evidence="10">The sequence shown here is derived from an EMBL/GenBank/DDBJ whole genome shotgun (WGS) entry which is preliminary data.</text>
</comment>
<dbReference type="InterPro" id="IPR015424">
    <property type="entry name" value="PyrdxlP-dep_Trfase"/>
</dbReference>
<dbReference type="EMBL" id="BLBS01000035">
    <property type="protein sequence ID" value="GET89359.1"/>
    <property type="molecule type" value="Genomic_DNA"/>
</dbReference>
<dbReference type="FunFam" id="3.40.640.10:FF:000005">
    <property type="entry name" value="Glycine dehydrogenase (decarboxylating), mitochondrial"/>
    <property type="match status" value="1"/>
</dbReference>
<dbReference type="FunFam" id="3.40.640.10:FF:000007">
    <property type="entry name" value="glycine dehydrogenase (Decarboxylating), mitochondrial"/>
    <property type="match status" value="1"/>
</dbReference>
<dbReference type="GO" id="GO:0004375">
    <property type="term" value="F:glycine dehydrogenase (decarboxylating) activity"/>
    <property type="evidence" value="ECO:0007669"/>
    <property type="project" value="UniProtKB-UniRule"/>
</dbReference>
<evidence type="ECO:0000313" key="11">
    <source>
        <dbReference type="Proteomes" id="UP000419144"/>
    </source>
</evidence>
<keyword evidence="7" id="KW-0809">Transit peptide</keyword>
<comment type="subunit">
    <text evidence="7">The glycine cleavage system is composed of four proteins: P, T, L and H.</text>
</comment>
<dbReference type="GO" id="GO:0005960">
    <property type="term" value="C:glycine cleavage complex"/>
    <property type="evidence" value="ECO:0007669"/>
    <property type="project" value="TreeGrafter"/>
</dbReference>
<comment type="catalytic activity">
    <reaction evidence="5 7">
        <text>N(6)-[(R)-lipoyl]-L-lysyl-[glycine-cleavage complex H protein] + glycine + H(+) = N(6)-[(R)-S(8)-aminomethyldihydrolipoyl]-L-lysyl-[glycine-cleavage complex H protein] + CO2</text>
        <dbReference type="Rhea" id="RHEA:24304"/>
        <dbReference type="Rhea" id="RHEA-COMP:10494"/>
        <dbReference type="Rhea" id="RHEA-COMP:10495"/>
        <dbReference type="ChEBI" id="CHEBI:15378"/>
        <dbReference type="ChEBI" id="CHEBI:16526"/>
        <dbReference type="ChEBI" id="CHEBI:57305"/>
        <dbReference type="ChEBI" id="CHEBI:83099"/>
        <dbReference type="ChEBI" id="CHEBI:83143"/>
        <dbReference type="EC" id="1.4.4.2"/>
    </reaction>
</comment>
<dbReference type="OrthoDB" id="6537869at2759"/>
<evidence type="ECO:0000259" key="9">
    <source>
        <dbReference type="Pfam" id="PF21478"/>
    </source>
</evidence>
<name>A0A640KPH3_LEITA</name>
<dbReference type="PANTHER" id="PTHR11773">
    <property type="entry name" value="GLYCINE DEHYDROGENASE, DECARBOXYLATING"/>
    <property type="match status" value="1"/>
</dbReference>